<reference evidence="1" key="1">
    <citation type="submission" date="2023-03" db="EMBL/GenBank/DDBJ databases">
        <title>Chromosome-level genomes of two armyworms, Mythimna separata and Mythimna loreyi, provide insights into the biosynthesis and reception of sex pheromones.</title>
        <authorList>
            <person name="Zhao H."/>
        </authorList>
    </citation>
    <scope>NUCLEOTIDE SEQUENCE</scope>
    <source>
        <strain evidence="1">BeijingLab</strain>
    </source>
</reference>
<sequence length="441" mass="48936">MHLPYESRGRRRREMAELEPYWLQSIVDETLQEYPDLVRTGSPDYMCSMLPQHWRSNKTLPGGFKVVALGDVLDGTLVTVRAGNDENCSAELRNNSAVMKNRVAKFNDLRFVGRSGRGKSFSLTITISTNPPQVTTYQKAIKVTVDGPREPRSKTSTNASPHQIGSFRLQRSLITCESASLALREMEYKSASSVRSLRSLSHEEREYKTNANLPAGETSGNILGASEWNTGYPSTASMYPAYAPLQPPYYKPDPTIHIPTVLPEIPLGHSEYSGFQPSTTGFVKGSPSGTGSALTELNSPPAMTAQRYDPNYYNSWPSNTYNYNNYQYNNINNNPTCLQTHAPYINPNPQMILPNLYSTVNQNQIHVHLHSSGDKHNLDQCFPSEIKISDIDGGISITATELQGTGEASGMVQSCEANDEVKHGLYGAGNQEVHYHYTNQL</sequence>
<dbReference type="EMBL" id="CM056793">
    <property type="protein sequence ID" value="KAJ8715144.1"/>
    <property type="molecule type" value="Genomic_DNA"/>
</dbReference>
<gene>
    <name evidence="1" type="ORF">PYW08_005125</name>
</gene>
<proteinExistence type="predicted"/>
<protein>
    <submittedName>
        <fullName evidence="1">Uncharacterized protein</fullName>
    </submittedName>
</protein>
<dbReference type="Proteomes" id="UP001231649">
    <property type="component" value="Chromosome 17"/>
</dbReference>
<comment type="caution">
    <text evidence="1">The sequence shown here is derived from an EMBL/GenBank/DDBJ whole genome shotgun (WGS) entry which is preliminary data.</text>
</comment>
<evidence type="ECO:0000313" key="1">
    <source>
        <dbReference type="EMBL" id="KAJ8715144.1"/>
    </source>
</evidence>
<accession>A0ACC2QGM8</accession>
<organism evidence="1 2">
    <name type="scientific">Mythimna loreyi</name>
    <dbReference type="NCBI Taxonomy" id="667449"/>
    <lineage>
        <taxon>Eukaryota</taxon>
        <taxon>Metazoa</taxon>
        <taxon>Ecdysozoa</taxon>
        <taxon>Arthropoda</taxon>
        <taxon>Hexapoda</taxon>
        <taxon>Insecta</taxon>
        <taxon>Pterygota</taxon>
        <taxon>Neoptera</taxon>
        <taxon>Endopterygota</taxon>
        <taxon>Lepidoptera</taxon>
        <taxon>Glossata</taxon>
        <taxon>Ditrysia</taxon>
        <taxon>Noctuoidea</taxon>
        <taxon>Noctuidae</taxon>
        <taxon>Noctuinae</taxon>
        <taxon>Hadenini</taxon>
        <taxon>Mythimna</taxon>
    </lineage>
</organism>
<keyword evidence="2" id="KW-1185">Reference proteome</keyword>
<evidence type="ECO:0000313" key="2">
    <source>
        <dbReference type="Proteomes" id="UP001231649"/>
    </source>
</evidence>
<name>A0ACC2QGM8_9NEOP</name>